<evidence type="ECO:0000313" key="2">
    <source>
        <dbReference type="Proteomes" id="UP000464780"/>
    </source>
</evidence>
<sequence length="49" mass="5745">MAELRKENSIVKLDTEMDSEIKRSELDCLDDEIRAVTQEGITIFRPNYE</sequence>
<dbReference type="Proteomes" id="UP000464780">
    <property type="component" value="Chromosome"/>
</dbReference>
<organism evidence="1 2">
    <name type="scientific">Bacillus cereus</name>
    <dbReference type="NCBI Taxonomy" id="1396"/>
    <lineage>
        <taxon>Bacteria</taxon>
        <taxon>Bacillati</taxon>
        <taxon>Bacillota</taxon>
        <taxon>Bacilli</taxon>
        <taxon>Bacillales</taxon>
        <taxon>Bacillaceae</taxon>
        <taxon>Bacillus</taxon>
        <taxon>Bacillus cereus group</taxon>
    </lineage>
</organism>
<dbReference type="RefSeq" id="WP_162279629.1">
    <property type="nucleotide sequence ID" value="NZ_CP028009.1"/>
</dbReference>
<reference evidence="1 2" key="1">
    <citation type="submission" date="2018-03" db="EMBL/GenBank/DDBJ databases">
        <title>The complete genome of bacterial strain SGAir0260.</title>
        <authorList>
            <person name="Schuster S.C."/>
        </authorList>
    </citation>
    <scope>NUCLEOTIDE SEQUENCE [LARGE SCALE GENOMIC DNA]</scope>
    <source>
        <strain evidence="1 2">SGAir0260</strain>
    </source>
</reference>
<protein>
    <submittedName>
        <fullName evidence="1">Uncharacterized protein</fullName>
    </submittedName>
</protein>
<gene>
    <name evidence="1" type="ORF">C1N66_32705</name>
</gene>
<name>A0AB73VAK0_BACCE</name>
<dbReference type="EMBL" id="CP028009">
    <property type="protein sequence ID" value="QMT27514.1"/>
    <property type="molecule type" value="Genomic_DNA"/>
</dbReference>
<accession>A0AB73VAK0</accession>
<dbReference type="AlphaFoldDB" id="A0AB73VAK0"/>
<proteinExistence type="predicted"/>
<evidence type="ECO:0000313" key="1">
    <source>
        <dbReference type="EMBL" id="QMT27514.1"/>
    </source>
</evidence>